<reference evidence="2 3" key="1">
    <citation type="submission" date="2024-09" db="EMBL/GenBank/DDBJ databases">
        <authorList>
            <person name="Sun Q."/>
            <person name="Mori K."/>
        </authorList>
    </citation>
    <scope>NUCLEOTIDE SEQUENCE [LARGE SCALE GENOMIC DNA]</scope>
    <source>
        <strain evidence="2 3">KCTC 23076</strain>
    </source>
</reference>
<comment type="caution">
    <text evidence="2">The sequence shown here is derived from an EMBL/GenBank/DDBJ whole genome shotgun (WGS) entry which is preliminary data.</text>
</comment>
<name>A0ABV6RQA4_9GAMM</name>
<organism evidence="2 3">
    <name type="scientific">Lysobacter korlensis</name>
    <dbReference type="NCBI Taxonomy" id="553636"/>
    <lineage>
        <taxon>Bacteria</taxon>
        <taxon>Pseudomonadati</taxon>
        <taxon>Pseudomonadota</taxon>
        <taxon>Gammaproteobacteria</taxon>
        <taxon>Lysobacterales</taxon>
        <taxon>Lysobacteraceae</taxon>
        <taxon>Lysobacter</taxon>
    </lineage>
</organism>
<evidence type="ECO:0000313" key="2">
    <source>
        <dbReference type="EMBL" id="MFC0678612.1"/>
    </source>
</evidence>
<sequence length="69" mass="7193">MAQREFSLRRRLLVVGAGFICGGLFIGLLALVIGTTPAGREVMWAGMIGGAVPVVIGLGLMIAGLLVRR</sequence>
<keyword evidence="1" id="KW-0812">Transmembrane</keyword>
<keyword evidence="1" id="KW-0472">Membrane</keyword>
<feature type="transmembrane region" description="Helical" evidence="1">
    <location>
        <begin position="12"/>
        <end position="36"/>
    </location>
</feature>
<protein>
    <submittedName>
        <fullName evidence="2">Uncharacterized protein</fullName>
    </submittedName>
</protein>
<gene>
    <name evidence="2" type="ORF">ACFFGH_12250</name>
</gene>
<evidence type="ECO:0000313" key="3">
    <source>
        <dbReference type="Proteomes" id="UP001589896"/>
    </source>
</evidence>
<accession>A0ABV6RQA4</accession>
<feature type="transmembrane region" description="Helical" evidence="1">
    <location>
        <begin position="42"/>
        <end position="67"/>
    </location>
</feature>
<dbReference type="RefSeq" id="WP_386668613.1">
    <property type="nucleotide sequence ID" value="NZ_JBHLTG010000002.1"/>
</dbReference>
<keyword evidence="1" id="KW-1133">Transmembrane helix</keyword>
<keyword evidence="3" id="KW-1185">Reference proteome</keyword>
<evidence type="ECO:0000256" key="1">
    <source>
        <dbReference type="SAM" id="Phobius"/>
    </source>
</evidence>
<dbReference type="Proteomes" id="UP001589896">
    <property type="component" value="Unassembled WGS sequence"/>
</dbReference>
<dbReference type="EMBL" id="JBHLTG010000002">
    <property type="protein sequence ID" value="MFC0678612.1"/>
    <property type="molecule type" value="Genomic_DNA"/>
</dbReference>
<proteinExistence type="predicted"/>